<accession>A0AC59HNM7</accession>
<evidence type="ECO:0000313" key="2">
    <source>
        <dbReference type="Proteomes" id="UP001317613"/>
    </source>
</evidence>
<protein>
    <submittedName>
        <fullName evidence="1">Cell wall anchor</fullName>
    </submittedName>
</protein>
<sequence length="1506" mass="166904">MKKKTFSFVMLSILLAQNFGFAVNAYAVTTTEAQTETTDTAKKEAELSNSTPSLPLATTTTSEMNQPTATTESQTTEASTTASSDAATPSEQQTTEDKDTSLNEKALPDVQAPITDELLDSMSLAPIGGTEYSQTEVHRELNTTPVTATFQFAVGNTGYAPGSVYTVQLPEHLGYSTVSGDVTGIGATWAVDAATKTLSITFNQRVSDTSFKVELKSYLTTDSEPLIKIETPGKNKKTYSFDLYEQVEPIQYNERTRTTGLDGEIFYNLDRTLTGNQTLELLTTETPGAVFGKQDNLEPQVFSYDVDINGQILPETQTLLTPGKDYTLSDNSLGRIAVTVPNMNQQKAYSLSINRTIYLESASDYNYLYSQQYPTTKIGSISLKSTTGTKQTTDFTAKTSQTSKVIADREMRSMSYISFQSKGKYYVTIYGTLTETKVGQQIVLESTNGQEIKNPKFTAYGPLYENVKLEDYFDIKTEGGKLTLTATKDSYLRINISDLTMDFDKKDINLSLSTPVIGPNKAIQLVSDQYIEPISVVNPLNAETAWGNYDQNGAYSSRTTVSVMGSKETPIQNLEIKVKHPNYLSLRATKEIYFYYKLGTDYTVTPTSDGSVIKFTTPITNEIQIPIGFNYVPDSLPKDKSIPVDTIPITMSAEGLTPVDTTVTTNSKRGSERTLQSSKNQFLVNARNDSFDSLSVRTKIPAGADVLFDIYDVSNDQVDSIYPQYWDRGQYFDKPMTPNSPGYPTITFDENTNSYTFDFGKTNKRYIIEYKNANGWIDVPTLYITGTAKEPQSNNNEMSASVSVQNEALDILSATQAANPTLKNVTKTTVTTKNIDNKTHRVKNPTIELTPKGTTNAQIDLNSITVKGVPEDAYSLEKTTNGAKVIFKDYTLTENITIEYNTVSANAGQIYTETTIDSETLDQMSANKKKVTTAPITLKFSEGDAEGIVYLATATFYTHNIEDENQAIAKVSFELIDNVTHTATEFTTDEKGQYFFDAIMTGDYTLRVTNVPQEYSVDEEYLTGKAIKLVKGDNQLKIPLTKTIDHSRLQVKDSTIYVGDKWKPEDNFVSATDKTGQDVPFEKITVSGQVDTSKAGVYPIVYSYEGKEETAHVTVKPDQSKLEVKDTTIYVGDSWKPEDNFVSATDKTGQDVPFEKIDVQGTVNVDKIGDYEIVYKNGTKEAKAIVHVRDDSQLEVKDTTIYVGDKWEAEDNFVSATDKTGQDVPFEKIDVQGTVNVDKIGDYEIVYKNGTKEAKAIVHVRDDSRLQVKDSTIYVGDSWKPEENFVSATDKTGQDVPFEKITVSGQVDNTKAGIYPIIYSYEGKEETANVTVKPDQSKLEVKDSTIYVGDSWKPEDNFVSATDRDGHAISFDKVQVKGEVDTKKTGEYQISYTTEPVNETKPAVQSRLFSMFSNETPRQLTTVATVHVIDRNPTPLPDKNENNQTSSSTNQTTIKSSQYVTHIVKPDKQGRYPKTGEQTNGLYRVLGLVVLLIVIISGIVIKKKRK</sequence>
<evidence type="ECO:0000313" key="1">
    <source>
        <dbReference type="EMBL" id="BDQ61316.1"/>
    </source>
</evidence>
<name>A0AC59HNM7_ENTFL</name>
<dbReference type="Proteomes" id="UP001317613">
    <property type="component" value="Chromosome"/>
</dbReference>
<organism evidence="1 2">
    <name type="scientific">Enterococcus faecalis</name>
    <name type="common">Streptococcus faecalis</name>
    <dbReference type="NCBI Taxonomy" id="1351"/>
    <lineage>
        <taxon>Bacteria</taxon>
        <taxon>Bacillati</taxon>
        <taxon>Bacillota</taxon>
        <taxon>Bacilli</taxon>
        <taxon>Lactobacillales</taxon>
        <taxon>Enterococcaceae</taxon>
        <taxon>Enterococcus</taxon>
    </lineage>
</organism>
<proteinExistence type="predicted"/>
<reference evidence="1" key="1">
    <citation type="submission" date="2022-08" db="EMBL/GenBank/DDBJ databases">
        <title>Molecular epidemiological analysis of five strains of VanD-type vancomycin-resistant Enterococcus faecalis.</title>
        <authorList>
            <person name="Mimura K."/>
            <person name="Hashimoto Y."/>
            <person name="Tomita H."/>
        </authorList>
    </citation>
    <scope>NUCLEOTIDE SEQUENCE</scope>
    <source>
        <strain evidence="1">SVR2332</strain>
    </source>
</reference>
<gene>
    <name evidence="1" type="ORF">EfsSVR2332_13940</name>
</gene>
<dbReference type="EMBL" id="AP026729">
    <property type="protein sequence ID" value="BDQ61316.1"/>
    <property type="molecule type" value="Genomic_DNA"/>
</dbReference>